<keyword evidence="3" id="KW-0812">Transmembrane</keyword>
<feature type="compositionally biased region" description="Basic and acidic residues" evidence="2">
    <location>
        <begin position="407"/>
        <end position="417"/>
    </location>
</feature>
<evidence type="ECO:0000256" key="1">
    <source>
        <dbReference type="SAM" id="Coils"/>
    </source>
</evidence>
<evidence type="ECO:0000313" key="7">
    <source>
        <dbReference type="Proteomes" id="UP000561271"/>
    </source>
</evidence>
<feature type="region of interest" description="Disordered" evidence="2">
    <location>
        <begin position="406"/>
        <end position="428"/>
    </location>
</feature>
<evidence type="ECO:0000256" key="2">
    <source>
        <dbReference type="SAM" id="MobiDB-lite"/>
    </source>
</evidence>
<reference evidence="7 8" key="1">
    <citation type="journal article" date="2020" name="Front. Microbiol.">
        <title>Single-cell genomics of novel Actinobacteria with the Wood-Ljungdahl pathway discovered in a serpentinizing system.</title>
        <authorList>
            <person name="Merino N."/>
            <person name="Kawai M."/>
            <person name="Boyd E.S."/>
            <person name="Colman D.R."/>
            <person name="McGlynn S.E."/>
            <person name="Nealson K.H."/>
            <person name="Kurokawa K."/>
            <person name="Hongoh Y."/>
        </authorList>
    </citation>
    <scope>NUCLEOTIDE SEQUENCE [LARGE SCALE GENOMIC DNA]</scope>
    <source>
        <strain evidence="4 8">S03</strain>
        <strain evidence="5 9">S34</strain>
        <strain evidence="6 7">S44</strain>
    </source>
</reference>
<protein>
    <submittedName>
        <fullName evidence="4">Uncharacterized protein</fullName>
    </submittedName>
</protein>
<comment type="caution">
    <text evidence="4">The sequence shown here is derived from an EMBL/GenBank/DDBJ whole genome shotgun (WGS) entry which is preliminary data.</text>
</comment>
<feature type="transmembrane region" description="Helical" evidence="3">
    <location>
        <begin position="6"/>
        <end position="28"/>
    </location>
</feature>
<organism evidence="4 8">
    <name type="scientific">Candidatus Hakubella thermalkaliphila</name>
    <dbReference type="NCBI Taxonomy" id="2754717"/>
    <lineage>
        <taxon>Bacteria</taxon>
        <taxon>Bacillati</taxon>
        <taxon>Actinomycetota</taxon>
        <taxon>Actinomycetota incertae sedis</taxon>
        <taxon>Candidatus Hakubellales</taxon>
        <taxon>Candidatus Hakubellaceae</taxon>
        <taxon>Candidatus Hakubella</taxon>
    </lineage>
</organism>
<name>A0A6V8NJF3_9ACTN</name>
<dbReference type="RefSeq" id="WP_176231615.1">
    <property type="nucleotide sequence ID" value="NZ_BLRU01000085.1"/>
</dbReference>
<evidence type="ECO:0000313" key="6">
    <source>
        <dbReference type="EMBL" id="GFP37375.1"/>
    </source>
</evidence>
<sequence>MSGELFGVVLLPLALPIAAVGIPVVLLLEASRNARLKAERENIAAKLEAEKRRKEVEQRLMVEKKKTKAIQEKLKEKEKQKEEEERKIQLACQEEERLRDIEKNLLHGSFNFKKIEQKSQPQKVKGPKRKEADVLLMLQSLELKISGLEPILSELIRTDLIDMKNSLNEIKDKISGNYSYFENILKWLDIRLKEAIKRGERKLEDRAKELDTLSEKAIELLTDIEMIINSPLLPDKGRALELKAALESAMSGHDINMLKIAIERLTPEIKELYQEYLEMEKLNDEREYTMKSVQSVLAEMGYKVSKLPFRTVENAKAPLYMEFDIPEGEGVRLGFGMDRGILAEVFHPENRETNREKFEEQEKRWCSDIKKIGAKLKDKGIVFEKKWTRHFTDAEIERIITEPQVTDETKKEEEYRRRMIQGQRRIQR</sequence>
<evidence type="ECO:0000313" key="8">
    <source>
        <dbReference type="Proteomes" id="UP000574717"/>
    </source>
</evidence>
<dbReference type="Proteomes" id="UP000588083">
    <property type="component" value="Unassembled WGS sequence"/>
</dbReference>
<feature type="coiled-coil region" evidence="1">
    <location>
        <begin position="33"/>
        <end position="101"/>
    </location>
</feature>
<dbReference type="Proteomes" id="UP000574717">
    <property type="component" value="Unassembled WGS sequence"/>
</dbReference>
<keyword evidence="3" id="KW-0472">Membrane</keyword>
<dbReference type="EMBL" id="BLRU01000085">
    <property type="protein sequence ID" value="GFP19491.1"/>
    <property type="molecule type" value="Genomic_DNA"/>
</dbReference>
<dbReference type="EMBL" id="BLSC01000080">
    <property type="protein sequence ID" value="GFP37375.1"/>
    <property type="molecule type" value="Genomic_DNA"/>
</dbReference>
<keyword evidence="3" id="KW-1133">Transmembrane helix</keyword>
<keyword evidence="1" id="KW-0175">Coiled coil</keyword>
<evidence type="ECO:0000313" key="9">
    <source>
        <dbReference type="Proteomes" id="UP000588083"/>
    </source>
</evidence>
<dbReference type="AlphaFoldDB" id="A0A6V8NJF3"/>
<dbReference type="EMBL" id="BLRZ01000027">
    <property type="protein sequence ID" value="GFP29852.1"/>
    <property type="molecule type" value="Genomic_DNA"/>
</dbReference>
<keyword evidence="9" id="KW-1185">Reference proteome</keyword>
<evidence type="ECO:0000313" key="4">
    <source>
        <dbReference type="EMBL" id="GFP19491.1"/>
    </source>
</evidence>
<gene>
    <name evidence="4" type="ORF">HKBW3S03_00996</name>
    <name evidence="5" type="ORF">HKBW3S34_00772</name>
    <name evidence="6" type="ORF">HKBW3S44_01055</name>
</gene>
<proteinExistence type="predicted"/>
<accession>A0A6V8NJF3</accession>
<evidence type="ECO:0000313" key="5">
    <source>
        <dbReference type="EMBL" id="GFP29852.1"/>
    </source>
</evidence>
<evidence type="ECO:0000256" key="3">
    <source>
        <dbReference type="SAM" id="Phobius"/>
    </source>
</evidence>
<dbReference type="Proteomes" id="UP000561271">
    <property type="component" value="Unassembled WGS sequence"/>
</dbReference>